<dbReference type="Proteomes" id="UP001189429">
    <property type="component" value="Unassembled WGS sequence"/>
</dbReference>
<sequence>MQSALIAAEVAVEVQEWPAGKRSFHPEMLAGCPRATAADWQAVAPDERKRRRLEDLRRWRARRDFQKFLRSPLLPEREVVFGALFFKTLYFLAERHGYTDKSHKALHILTFRRFLMRRPLFRLYSCPLLVSFP</sequence>
<accession>A0ABN9XJQ1</accession>
<evidence type="ECO:0000313" key="2">
    <source>
        <dbReference type="Proteomes" id="UP001189429"/>
    </source>
</evidence>
<evidence type="ECO:0000313" key="1">
    <source>
        <dbReference type="EMBL" id="CAK0900034.1"/>
    </source>
</evidence>
<reference evidence="1" key="1">
    <citation type="submission" date="2023-10" db="EMBL/GenBank/DDBJ databases">
        <authorList>
            <person name="Chen Y."/>
            <person name="Shah S."/>
            <person name="Dougan E. K."/>
            <person name="Thang M."/>
            <person name="Chan C."/>
        </authorList>
    </citation>
    <scope>NUCLEOTIDE SEQUENCE [LARGE SCALE GENOMIC DNA]</scope>
</reference>
<keyword evidence="2" id="KW-1185">Reference proteome</keyword>
<comment type="caution">
    <text evidence="1">The sequence shown here is derived from an EMBL/GenBank/DDBJ whole genome shotgun (WGS) entry which is preliminary data.</text>
</comment>
<protein>
    <submittedName>
        <fullName evidence="1">Uncharacterized protein</fullName>
    </submittedName>
</protein>
<name>A0ABN9XJQ1_9DINO</name>
<proteinExistence type="predicted"/>
<organism evidence="1 2">
    <name type="scientific">Prorocentrum cordatum</name>
    <dbReference type="NCBI Taxonomy" id="2364126"/>
    <lineage>
        <taxon>Eukaryota</taxon>
        <taxon>Sar</taxon>
        <taxon>Alveolata</taxon>
        <taxon>Dinophyceae</taxon>
        <taxon>Prorocentrales</taxon>
        <taxon>Prorocentraceae</taxon>
        <taxon>Prorocentrum</taxon>
    </lineage>
</organism>
<dbReference type="EMBL" id="CAUYUJ010020715">
    <property type="protein sequence ID" value="CAK0900034.1"/>
    <property type="molecule type" value="Genomic_DNA"/>
</dbReference>
<gene>
    <name evidence="1" type="ORF">PCOR1329_LOCUS77432</name>
</gene>